<feature type="signal peptide" evidence="6">
    <location>
        <begin position="1"/>
        <end position="20"/>
    </location>
</feature>
<feature type="chain" id="PRO_5002755642" evidence="6">
    <location>
        <begin position="21"/>
        <end position="134"/>
    </location>
</feature>
<evidence type="ECO:0000256" key="1">
    <source>
        <dbReference type="ARBA" id="ARBA00022617"/>
    </source>
</evidence>
<dbReference type="PROSITE" id="PS51007">
    <property type="entry name" value="CYTC"/>
    <property type="match status" value="1"/>
</dbReference>
<keyword evidence="3 4" id="KW-0408">Iron</keyword>
<dbReference type="EMBL" id="CP000927">
    <property type="protein sequence ID" value="ABZ71589.1"/>
    <property type="molecule type" value="Genomic_DNA"/>
</dbReference>
<evidence type="ECO:0000256" key="3">
    <source>
        <dbReference type="ARBA" id="ARBA00023004"/>
    </source>
</evidence>
<evidence type="ECO:0000256" key="6">
    <source>
        <dbReference type="SAM" id="SignalP"/>
    </source>
</evidence>
<gene>
    <name evidence="8" type="ordered locus">Caul_2462</name>
</gene>
<dbReference type="GO" id="GO:0009055">
    <property type="term" value="F:electron transfer activity"/>
    <property type="evidence" value="ECO:0007669"/>
    <property type="project" value="InterPro"/>
</dbReference>
<dbReference type="STRING" id="366602.Caul_2462"/>
<dbReference type="GO" id="GO:0020037">
    <property type="term" value="F:heme binding"/>
    <property type="evidence" value="ECO:0007669"/>
    <property type="project" value="InterPro"/>
</dbReference>
<evidence type="ECO:0000256" key="2">
    <source>
        <dbReference type="ARBA" id="ARBA00022723"/>
    </source>
</evidence>
<dbReference type="SUPFAM" id="SSF46626">
    <property type="entry name" value="Cytochrome c"/>
    <property type="match status" value="1"/>
</dbReference>
<proteinExistence type="predicted"/>
<dbReference type="InterPro" id="IPR009056">
    <property type="entry name" value="Cyt_c-like_dom"/>
</dbReference>
<reference evidence="8" key="1">
    <citation type="submission" date="2008-01" db="EMBL/GenBank/DDBJ databases">
        <title>Complete sequence of chromosome of Caulobacter sp. K31.</title>
        <authorList>
            <consortium name="US DOE Joint Genome Institute"/>
            <person name="Copeland A."/>
            <person name="Lucas S."/>
            <person name="Lapidus A."/>
            <person name="Barry K."/>
            <person name="Glavina del Rio T."/>
            <person name="Dalin E."/>
            <person name="Tice H."/>
            <person name="Pitluck S."/>
            <person name="Bruce D."/>
            <person name="Goodwin L."/>
            <person name="Thompson L.S."/>
            <person name="Brettin T."/>
            <person name="Detter J.C."/>
            <person name="Han C."/>
            <person name="Schmutz J."/>
            <person name="Larimer F."/>
            <person name="Land M."/>
            <person name="Hauser L."/>
            <person name="Kyrpides N."/>
            <person name="Kim E."/>
            <person name="Stephens C."/>
            <person name="Richardson P."/>
        </authorList>
    </citation>
    <scope>NUCLEOTIDE SEQUENCE [LARGE SCALE GENOMIC DNA]</scope>
    <source>
        <strain evidence="8">K31</strain>
    </source>
</reference>
<keyword evidence="6" id="KW-0732">Signal</keyword>
<evidence type="ECO:0000313" key="8">
    <source>
        <dbReference type="EMBL" id="ABZ71589.1"/>
    </source>
</evidence>
<dbReference type="InterPro" id="IPR036909">
    <property type="entry name" value="Cyt_c-like_dom_sf"/>
</dbReference>
<organism evidence="8">
    <name type="scientific">Caulobacter sp. (strain K31)</name>
    <dbReference type="NCBI Taxonomy" id="366602"/>
    <lineage>
        <taxon>Bacteria</taxon>
        <taxon>Pseudomonadati</taxon>
        <taxon>Pseudomonadota</taxon>
        <taxon>Alphaproteobacteria</taxon>
        <taxon>Caulobacterales</taxon>
        <taxon>Caulobacteraceae</taxon>
        <taxon>Caulobacter</taxon>
    </lineage>
</organism>
<dbReference type="Pfam" id="PF00034">
    <property type="entry name" value="Cytochrom_C"/>
    <property type="match status" value="1"/>
</dbReference>
<evidence type="ECO:0000259" key="7">
    <source>
        <dbReference type="PROSITE" id="PS51007"/>
    </source>
</evidence>
<accession>B0SVX1</accession>
<dbReference type="Gene3D" id="1.10.760.10">
    <property type="entry name" value="Cytochrome c-like domain"/>
    <property type="match status" value="1"/>
</dbReference>
<keyword evidence="1 4" id="KW-0349">Heme</keyword>
<feature type="compositionally biased region" description="Basic and acidic residues" evidence="5">
    <location>
        <begin position="90"/>
        <end position="101"/>
    </location>
</feature>
<name>B0SVX1_CAUSK</name>
<dbReference type="AlphaFoldDB" id="B0SVX1"/>
<keyword evidence="2 4" id="KW-0479">Metal-binding</keyword>
<protein>
    <submittedName>
        <fullName evidence="8">Cytochrome c class I</fullName>
    </submittedName>
</protein>
<dbReference type="GO" id="GO:0046872">
    <property type="term" value="F:metal ion binding"/>
    <property type="evidence" value="ECO:0007669"/>
    <property type="project" value="UniProtKB-KW"/>
</dbReference>
<dbReference type="HOGENOM" id="CLU_133116_0_1_5"/>
<dbReference type="eggNOG" id="COG2010">
    <property type="taxonomic scope" value="Bacteria"/>
</dbReference>
<evidence type="ECO:0000256" key="4">
    <source>
        <dbReference type="PROSITE-ProRule" id="PRU00433"/>
    </source>
</evidence>
<sequence length="134" mass="14072" precursor="true">MTGVGLLSILALGLAAAVQASPAPAPAPRPLPAQALGGQRIAQRNCGICHAVDARPSPLADAPPFATLYRRYPPGGLDQILTEGMLAPSRKPEEGSPDHHPRMPMVALDDDEVSQLKAYLRSLDPRPGASTEPR</sequence>
<feature type="region of interest" description="Disordered" evidence="5">
    <location>
        <begin position="86"/>
        <end position="105"/>
    </location>
</feature>
<dbReference type="KEGG" id="cak:Caul_2462"/>
<feature type="domain" description="Cytochrome c" evidence="7">
    <location>
        <begin position="33"/>
        <end position="124"/>
    </location>
</feature>
<dbReference type="OrthoDB" id="7363829at2"/>
<evidence type="ECO:0000256" key="5">
    <source>
        <dbReference type="SAM" id="MobiDB-lite"/>
    </source>
</evidence>